<evidence type="ECO:0000256" key="2">
    <source>
        <dbReference type="PROSITE-ProRule" id="PRU00284"/>
    </source>
</evidence>
<keyword evidence="3" id="KW-0175">Coiled coil</keyword>
<evidence type="ECO:0000256" key="3">
    <source>
        <dbReference type="SAM" id="Coils"/>
    </source>
</evidence>
<gene>
    <name evidence="6" type="ORF">AMYX_08030</name>
</gene>
<evidence type="ECO:0000259" key="5">
    <source>
        <dbReference type="PROSITE" id="PS50111"/>
    </source>
</evidence>
<sequence>MAIPTLAEVPMFSRRYAVFGAIFGILFPVLGTLIEAVTHFQNEPFGSALLLAQGEPLLWVIDFAPLVLCVMAAITGRRQDDVIALEAARRERFEKTAGELFGSAQTLLSAVSSFSSMTVQTAASVRETTATMGQLGHTATQAALTAETVVGLAQKSKRASDEGLTAVERSTAELAKISEEVRGLSQRIQALDKRMRDVFEIASVVGSIADRSQQMVEAVEREAKRLGSEGDSLAAVVKQMRNHSDDVKRAAGQVKTILIEMHKAVMTAVAAADVGVRRAEQGAEVASSTGAAIRKLAGALEESSGAAKAIASVAQQQDHGIEEVLKAMNEIYAATEAAIASTQSVAVQARSLNDLASGLKSAVGRA</sequence>
<protein>
    <recommendedName>
        <fullName evidence="5">Methyl-accepting transducer domain-containing protein</fullName>
    </recommendedName>
</protein>
<organism evidence="6 7">
    <name type="scientific">Anaeromyxobacter diazotrophicus</name>
    <dbReference type="NCBI Taxonomy" id="2590199"/>
    <lineage>
        <taxon>Bacteria</taxon>
        <taxon>Pseudomonadati</taxon>
        <taxon>Myxococcota</taxon>
        <taxon>Myxococcia</taxon>
        <taxon>Myxococcales</taxon>
        <taxon>Cystobacterineae</taxon>
        <taxon>Anaeromyxobacteraceae</taxon>
        <taxon>Anaeromyxobacter</taxon>
    </lineage>
</organism>
<feature type="coiled-coil region" evidence="3">
    <location>
        <begin position="167"/>
        <end position="229"/>
    </location>
</feature>
<accession>A0A7I9VI26</accession>
<keyword evidence="4" id="KW-0472">Membrane</keyword>
<dbReference type="GO" id="GO:0016020">
    <property type="term" value="C:membrane"/>
    <property type="evidence" value="ECO:0007669"/>
    <property type="project" value="InterPro"/>
</dbReference>
<feature type="domain" description="Methyl-accepting transducer" evidence="5">
    <location>
        <begin position="96"/>
        <end position="332"/>
    </location>
</feature>
<keyword evidence="4" id="KW-1133">Transmembrane helix</keyword>
<dbReference type="SMART" id="SM00283">
    <property type="entry name" value="MA"/>
    <property type="match status" value="1"/>
</dbReference>
<dbReference type="GO" id="GO:0007165">
    <property type="term" value="P:signal transduction"/>
    <property type="evidence" value="ECO:0007669"/>
    <property type="project" value="UniProtKB-KW"/>
</dbReference>
<dbReference type="PANTHER" id="PTHR32089">
    <property type="entry name" value="METHYL-ACCEPTING CHEMOTAXIS PROTEIN MCPB"/>
    <property type="match status" value="1"/>
</dbReference>
<keyword evidence="7" id="KW-1185">Reference proteome</keyword>
<evidence type="ECO:0000256" key="1">
    <source>
        <dbReference type="ARBA" id="ARBA00023224"/>
    </source>
</evidence>
<reference evidence="7" key="1">
    <citation type="journal article" date="2020" name="Appl. Environ. Microbiol.">
        <title>Diazotrophic Anaeromyxobacter Isolates from Soils.</title>
        <authorList>
            <person name="Masuda Y."/>
            <person name="Yamanaka H."/>
            <person name="Xu Z.X."/>
            <person name="Shiratori Y."/>
            <person name="Aono T."/>
            <person name="Amachi S."/>
            <person name="Senoo K."/>
            <person name="Itoh H."/>
        </authorList>
    </citation>
    <scope>NUCLEOTIDE SEQUENCE [LARGE SCALE GENOMIC DNA]</scope>
    <source>
        <strain evidence="7">R267</strain>
    </source>
</reference>
<name>A0A7I9VI26_9BACT</name>
<dbReference type="PROSITE" id="PS50111">
    <property type="entry name" value="CHEMOTAXIS_TRANSDUC_2"/>
    <property type="match status" value="1"/>
</dbReference>
<dbReference type="SUPFAM" id="SSF58104">
    <property type="entry name" value="Methyl-accepting chemotaxis protein (MCP) signaling domain"/>
    <property type="match status" value="1"/>
</dbReference>
<dbReference type="Gene3D" id="1.10.287.950">
    <property type="entry name" value="Methyl-accepting chemotaxis protein"/>
    <property type="match status" value="1"/>
</dbReference>
<keyword evidence="4" id="KW-0812">Transmembrane</keyword>
<evidence type="ECO:0000313" key="7">
    <source>
        <dbReference type="Proteomes" id="UP000503640"/>
    </source>
</evidence>
<proteinExistence type="predicted"/>
<dbReference type="Pfam" id="PF00015">
    <property type="entry name" value="MCPsignal"/>
    <property type="match status" value="1"/>
</dbReference>
<dbReference type="Proteomes" id="UP000503640">
    <property type="component" value="Unassembled WGS sequence"/>
</dbReference>
<evidence type="ECO:0000256" key="4">
    <source>
        <dbReference type="SAM" id="Phobius"/>
    </source>
</evidence>
<dbReference type="EMBL" id="BJTG01000002">
    <property type="protein sequence ID" value="GEJ56062.1"/>
    <property type="molecule type" value="Genomic_DNA"/>
</dbReference>
<keyword evidence="1 2" id="KW-0807">Transducer</keyword>
<evidence type="ECO:0000313" key="6">
    <source>
        <dbReference type="EMBL" id="GEJ56062.1"/>
    </source>
</evidence>
<feature type="transmembrane region" description="Helical" evidence="4">
    <location>
        <begin position="16"/>
        <end position="37"/>
    </location>
</feature>
<dbReference type="AlphaFoldDB" id="A0A7I9VI26"/>
<dbReference type="InterPro" id="IPR004089">
    <property type="entry name" value="MCPsignal_dom"/>
</dbReference>
<dbReference type="PANTHER" id="PTHR32089:SF112">
    <property type="entry name" value="LYSOZYME-LIKE PROTEIN-RELATED"/>
    <property type="match status" value="1"/>
</dbReference>
<comment type="caution">
    <text evidence="6">The sequence shown here is derived from an EMBL/GenBank/DDBJ whole genome shotgun (WGS) entry which is preliminary data.</text>
</comment>